<dbReference type="SMART" id="SM00267">
    <property type="entry name" value="GGDEF"/>
    <property type="match status" value="1"/>
</dbReference>
<dbReference type="PANTHER" id="PTHR45138:SF9">
    <property type="entry name" value="DIGUANYLATE CYCLASE DGCM-RELATED"/>
    <property type="match status" value="1"/>
</dbReference>
<feature type="transmembrane region" description="Helical" evidence="3">
    <location>
        <begin position="16"/>
        <end position="37"/>
    </location>
</feature>
<dbReference type="CDD" id="cd12914">
    <property type="entry name" value="PDC1_DGC_like"/>
    <property type="match status" value="1"/>
</dbReference>
<dbReference type="EMBL" id="CP017757">
    <property type="protein sequence ID" value="AQV92561.1"/>
    <property type="molecule type" value="Genomic_DNA"/>
</dbReference>
<dbReference type="GO" id="GO:0043709">
    <property type="term" value="P:cell adhesion involved in single-species biofilm formation"/>
    <property type="evidence" value="ECO:0007669"/>
    <property type="project" value="TreeGrafter"/>
</dbReference>
<dbReference type="Pfam" id="PF00990">
    <property type="entry name" value="GGDEF"/>
    <property type="match status" value="1"/>
</dbReference>
<proteinExistence type="predicted"/>
<organism evidence="5 6">
    <name type="scientific">Cupriavidus necator</name>
    <name type="common">Alcaligenes eutrophus</name>
    <name type="synonym">Ralstonia eutropha</name>
    <dbReference type="NCBI Taxonomy" id="106590"/>
    <lineage>
        <taxon>Bacteria</taxon>
        <taxon>Pseudomonadati</taxon>
        <taxon>Pseudomonadota</taxon>
        <taxon>Betaproteobacteria</taxon>
        <taxon>Burkholderiales</taxon>
        <taxon>Burkholderiaceae</taxon>
        <taxon>Cupriavidus</taxon>
    </lineage>
</organism>
<dbReference type="PROSITE" id="PS50887">
    <property type="entry name" value="GGDEF"/>
    <property type="match status" value="1"/>
</dbReference>
<comment type="catalytic activity">
    <reaction evidence="2">
        <text>2 GTP = 3',3'-c-di-GMP + 2 diphosphate</text>
        <dbReference type="Rhea" id="RHEA:24898"/>
        <dbReference type="ChEBI" id="CHEBI:33019"/>
        <dbReference type="ChEBI" id="CHEBI:37565"/>
        <dbReference type="ChEBI" id="CHEBI:58805"/>
        <dbReference type="EC" id="2.7.7.65"/>
    </reaction>
</comment>
<evidence type="ECO:0000256" key="1">
    <source>
        <dbReference type="ARBA" id="ARBA00012528"/>
    </source>
</evidence>
<dbReference type="CDD" id="cd12915">
    <property type="entry name" value="PDC2_DGC_like"/>
    <property type="match status" value="1"/>
</dbReference>
<dbReference type="GO" id="GO:1902201">
    <property type="term" value="P:negative regulation of bacterial-type flagellum-dependent cell motility"/>
    <property type="evidence" value="ECO:0007669"/>
    <property type="project" value="TreeGrafter"/>
</dbReference>
<dbReference type="InterPro" id="IPR029787">
    <property type="entry name" value="Nucleotide_cyclase"/>
</dbReference>
<dbReference type="Gene3D" id="3.30.70.270">
    <property type="match status" value="1"/>
</dbReference>
<dbReference type="RefSeq" id="WP_078194989.1">
    <property type="nucleotide sequence ID" value="NZ_CP017757.2"/>
</dbReference>
<name>A0A1U9UJV1_CUPNE</name>
<feature type="domain" description="GGDEF" evidence="4">
    <location>
        <begin position="360"/>
        <end position="498"/>
    </location>
</feature>
<dbReference type="EC" id="2.7.7.65" evidence="1"/>
<dbReference type="PANTHER" id="PTHR45138">
    <property type="entry name" value="REGULATORY COMPONENTS OF SENSORY TRANSDUCTION SYSTEM"/>
    <property type="match status" value="1"/>
</dbReference>
<evidence type="ECO:0000256" key="2">
    <source>
        <dbReference type="ARBA" id="ARBA00034247"/>
    </source>
</evidence>
<dbReference type="InterPro" id="IPR050469">
    <property type="entry name" value="Diguanylate_Cyclase"/>
</dbReference>
<dbReference type="InterPro" id="IPR000160">
    <property type="entry name" value="GGDEF_dom"/>
</dbReference>
<dbReference type="AlphaFoldDB" id="A0A1U9UJV1"/>
<dbReference type="Pfam" id="PF22588">
    <property type="entry name" value="dCache_1_like"/>
    <property type="match status" value="1"/>
</dbReference>
<dbReference type="KEGG" id="cuh:BJN34_01480"/>
<dbReference type="SUPFAM" id="SSF55073">
    <property type="entry name" value="Nucleotide cyclase"/>
    <property type="match status" value="1"/>
</dbReference>
<dbReference type="CDD" id="cd01949">
    <property type="entry name" value="GGDEF"/>
    <property type="match status" value="1"/>
</dbReference>
<dbReference type="NCBIfam" id="TIGR00254">
    <property type="entry name" value="GGDEF"/>
    <property type="match status" value="1"/>
</dbReference>
<evidence type="ECO:0000259" key="4">
    <source>
        <dbReference type="PROSITE" id="PS50887"/>
    </source>
</evidence>
<dbReference type="InterPro" id="IPR054327">
    <property type="entry name" value="His-kinase-like_sensor"/>
</dbReference>
<dbReference type="FunFam" id="3.30.70.270:FF:000001">
    <property type="entry name" value="Diguanylate cyclase domain protein"/>
    <property type="match status" value="1"/>
</dbReference>
<keyword evidence="3" id="KW-0472">Membrane</keyword>
<dbReference type="Gene3D" id="3.30.450.20">
    <property type="entry name" value="PAS domain"/>
    <property type="match status" value="2"/>
</dbReference>
<dbReference type="InterPro" id="IPR043128">
    <property type="entry name" value="Rev_trsase/Diguanyl_cyclase"/>
</dbReference>
<sequence length="505" mass="55437">MALTKFAGAFLARPTLFIVGALAAAFTLACITAVSLYQMRLDALARARDAADNLSLILQRDIERNIEVYELSIQAVIDGVNDPGTLRLPSHIRQRVLFDRSTNAQDMGSLLVTNTAGDVIIDSRSVPPRKLNLGDRDYFRVQQQSADVGLFISKPFSPHLTKTDTSIGLSQRLTDSHGQFAGIVVGTLRLNYFHRLFDGMTLGDHGSITLVRVDGTVLMRRPYSQSDIGQSIAGVPAFKPLIQADQGSYIGTAALDGAQRLYSFKHIGRYPLIVVVGLATEDIYAEWKRRAWAIGSVVALLDILIVLMSVMFAKQFRKRLEMERQLHLLANTDSLTGVGTRRVLDSALDAEWRRASRNRQSLSALMVDADNFKNFNDHYGHATGDSALRTIARCIVENIRRPGDFVGRYGGEEFCVLLPNTDLRGAVQVAEKIRSAVLAAEQANFSNRCGRLSVSIGVAVFDGNAQPGDSPDQLVHMADQRLYEAKAAGRNTVVPQQEHSQLAVA</sequence>
<keyword evidence="3" id="KW-1133">Transmembrane helix</keyword>
<reference evidence="6" key="1">
    <citation type="submission" date="2017-02" db="EMBL/GenBank/DDBJ databases">
        <title>Complete genome sequence of Cupriavidus necator strain NH9, a 3-chlorobenzoate degrader.</title>
        <authorList>
            <person name="Moriuchi R."/>
            <person name="Dohra H."/>
            <person name="Ogawa N."/>
        </authorList>
    </citation>
    <scope>NUCLEOTIDE SEQUENCE [LARGE SCALE GENOMIC DNA]</scope>
    <source>
        <strain evidence="6">NH9</strain>
    </source>
</reference>
<keyword evidence="3" id="KW-0812">Transmembrane</keyword>
<evidence type="ECO:0000313" key="6">
    <source>
        <dbReference type="Proteomes" id="UP000189627"/>
    </source>
</evidence>
<accession>A0A1U9UJV1</accession>
<evidence type="ECO:0000256" key="3">
    <source>
        <dbReference type="SAM" id="Phobius"/>
    </source>
</evidence>
<dbReference type="Proteomes" id="UP000189627">
    <property type="component" value="Chromosome 1"/>
</dbReference>
<gene>
    <name evidence="5" type="ORF">BJN34_01480</name>
</gene>
<dbReference type="OrthoDB" id="9813903at2"/>
<evidence type="ECO:0000313" key="5">
    <source>
        <dbReference type="EMBL" id="AQV92561.1"/>
    </source>
</evidence>
<protein>
    <recommendedName>
        <fullName evidence="1">diguanylate cyclase</fullName>
        <ecNumber evidence="1">2.7.7.65</ecNumber>
    </recommendedName>
</protein>
<dbReference type="PROSITE" id="PS51257">
    <property type="entry name" value="PROKAR_LIPOPROTEIN"/>
    <property type="match status" value="1"/>
</dbReference>
<feature type="transmembrane region" description="Helical" evidence="3">
    <location>
        <begin position="291"/>
        <end position="313"/>
    </location>
</feature>
<dbReference type="GO" id="GO:0052621">
    <property type="term" value="F:diguanylate cyclase activity"/>
    <property type="evidence" value="ECO:0007669"/>
    <property type="project" value="UniProtKB-EC"/>
</dbReference>
<dbReference type="GO" id="GO:0005886">
    <property type="term" value="C:plasma membrane"/>
    <property type="evidence" value="ECO:0007669"/>
    <property type="project" value="TreeGrafter"/>
</dbReference>